<name>A0A4Y2TRS4_ARAVE</name>
<dbReference type="EMBL" id="BGPR01029908">
    <property type="protein sequence ID" value="GBO02038.1"/>
    <property type="molecule type" value="Genomic_DNA"/>
</dbReference>
<reference evidence="3 5" key="1">
    <citation type="journal article" date="2019" name="Sci. Rep.">
        <title>Orb-weaving spider Araneus ventricosus genome elucidates the spidroin gene catalogue.</title>
        <authorList>
            <person name="Kono N."/>
            <person name="Nakamura H."/>
            <person name="Ohtoshi R."/>
            <person name="Moran D.A.P."/>
            <person name="Shinohara A."/>
            <person name="Yoshida Y."/>
            <person name="Fujiwara M."/>
            <person name="Mori M."/>
            <person name="Tomita M."/>
            <person name="Arakawa K."/>
        </authorList>
    </citation>
    <scope>NUCLEOTIDE SEQUENCE [LARGE SCALE GENOMIC DNA]</scope>
</reference>
<dbReference type="EMBL" id="BGPR01029822">
    <property type="protein sequence ID" value="GBO01871.1"/>
    <property type="molecule type" value="Genomic_DNA"/>
</dbReference>
<gene>
    <name evidence="2" type="ORF">AVEN_114675_1</name>
    <name evidence="4" type="ORF">AVEN_179541_1</name>
    <name evidence="3" type="ORF">AVEN_189570_1</name>
    <name evidence="1" type="ORF">AVEN_236774_1</name>
</gene>
<comment type="caution">
    <text evidence="3">The sequence shown here is derived from an EMBL/GenBank/DDBJ whole genome shotgun (WGS) entry which is preliminary data.</text>
</comment>
<evidence type="ECO:0000313" key="2">
    <source>
        <dbReference type="EMBL" id="GBO02038.1"/>
    </source>
</evidence>
<accession>A0A4Y2TRS4</accession>
<evidence type="ECO:0000313" key="1">
    <source>
        <dbReference type="EMBL" id="GBO01871.1"/>
    </source>
</evidence>
<dbReference type="OrthoDB" id="6753017at2759"/>
<proteinExistence type="predicted"/>
<organism evidence="3 5">
    <name type="scientific">Araneus ventricosus</name>
    <name type="common">Orbweaver spider</name>
    <name type="synonym">Epeira ventricosa</name>
    <dbReference type="NCBI Taxonomy" id="182803"/>
    <lineage>
        <taxon>Eukaryota</taxon>
        <taxon>Metazoa</taxon>
        <taxon>Ecdysozoa</taxon>
        <taxon>Arthropoda</taxon>
        <taxon>Chelicerata</taxon>
        <taxon>Arachnida</taxon>
        <taxon>Araneae</taxon>
        <taxon>Araneomorphae</taxon>
        <taxon>Entelegynae</taxon>
        <taxon>Araneoidea</taxon>
        <taxon>Araneidae</taxon>
        <taxon>Araneus</taxon>
    </lineage>
</organism>
<dbReference type="EMBL" id="BGPR01030106">
    <property type="protein sequence ID" value="GBO02386.1"/>
    <property type="molecule type" value="Genomic_DNA"/>
</dbReference>
<dbReference type="EMBL" id="BGPR01030104">
    <property type="protein sequence ID" value="GBO02374.1"/>
    <property type="molecule type" value="Genomic_DNA"/>
</dbReference>
<keyword evidence="5" id="KW-1185">Reference proteome</keyword>
<evidence type="ECO:0000313" key="5">
    <source>
        <dbReference type="Proteomes" id="UP000499080"/>
    </source>
</evidence>
<protein>
    <submittedName>
        <fullName evidence="3">Uncharacterized protein</fullName>
    </submittedName>
</protein>
<dbReference type="AlphaFoldDB" id="A0A4Y2TRS4"/>
<dbReference type="Proteomes" id="UP000499080">
    <property type="component" value="Unassembled WGS sequence"/>
</dbReference>
<evidence type="ECO:0000313" key="4">
    <source>
        <dbReference type="EMBL" id="GBO02386.1"/>
    </source>
</evidence>
<evidence type="ECO:0000313" key="3">
    <source>
        <dbReference type="EMBL" id="GBO02374.1"/>
    </source>
</evidence>
<sequence>MLPDYTDLLKGLNEIAVHRGCQKSLYSVWVIAASIKRLSVLEQEARTATRSKGTVFNFKNHCFMCGKKITAEFLAAQKKLPFSKRNNVMPSLREAVWKTAENRGAEWAHNIINRLQSTEGLVKDDAQYHLFCHRKLYKQPSTSHKKGRKPADNVNEAMEQIISYLEENSEECQFSMDELINKIEGDYVPDV</sequence>